<dbReference type="GO" id="GO:0004097">
    <property type="term" value="F:catechol oxidase activity"/>
    <property type="evidence" value="ECO:0007669"/>
    <property type="project" value="InterPro"/>
</dbReference>
<dbReference type="FunFam" id="1.10.1280.10:FF:000007">
    <property type="entry name" value="Polyphenol oxidase, chloroplastic"/>
    <property type="match status" value="1"/>
</dbReference>
<dbReference type="PROSITE" id="PS00497">
    <property type="entry name" value="TYROSINASE_1"/>
    <property type="match status" value="1"/>
</dbReference>
<dbReference type="Pfam" id="PF00264">
    <property type="entry name" value="Tyrosinase"/>
    <property type="match status" value="1"/>
</dbReference>
<feature type="domain" description="Tyrosinase copper-binding" evidence="14">
    <location>
        <begin position="349"/>
        <end position="360"/>
    </location>
</feature>
<dbReference type="EMBL" id="BTGU01000035">
    <property type="protein sequence ID" value="GMN50850.1"/>
    <property type="molecule type" value="Genomic_DNA"/>
</dbReference>
<feature type="region of interest" description="Disordered" evidence="12">
    <location>
        <begin position="422"/>
        <end position="482"/>
    </location>
</feature>
<dbReference type="Pfam" id="PF12142">
    <property type="entry name" value="PPO1_DWL"/>
    <property type="match status" value="1"/>
</dbReference>
<evidence type="ECO:0000259" key="14">
    <source>
        <dbReference type="PROSITE" id="PS00498"/>
    </source>
</evidence>
<evidence type="ECO:0000256" key="12">
    <source>
        <dbReference type="SAM" id="MobiDB-lite"/>
    </source>
</evidence>
<proteinExistence type="inferred from homology"/>
<organism evidence="15 16">
    <name type="scientific">Ficus carica</name>
    <name type="common">Common fig</name>
    <dbReference type="NCBI Taxonomy" id="3494"/>
    <lineage>
        <taxon>Eukaryota</taxon>
        <taxon>Viridiplantae</taxon>
        <taxon>Streptophyta</taxon>
        <taxon>Embryophyta</taxon>
        <taxon>Tracheophyta</taxon>
        <taxon>Spermatophyta</taxon>
        <taxon>Magnoliopsida</taxon>
        <taxon>eudicotyledons</taxon>
        <taxon>Gunneridae</taxon>
        <taxon>Pentapetalae</taxon>
        <taxon>rosids</taxon>
        <taxon>fabids</taxon>
        <taxon>Rosales</taxon>
        <taxon>Moraceae</taxon>
        <taxon>Ficeae</taxon>
        <taxon>Ficus</taxon>
    </lineage>
</organism>
<evidence type="ECO:0000256" key="4">
    <source>
        <dbReference type="ARBA" id="ARBA00022784"/>
    </source>
</evidence>
<feature type="cross-link" description="2'-(S-cysteinyl)-histidine (Cys-His)" evidence="11">
    <location>
        <begin position="170"/>
        <end position="187"/>
    </location>
</feature>
<comment type="similarity">
    <text evidence="2">Belongs to the tyrosinase family.</text>
</comment>
<keyword evidence="4" id="KW-0883">Thioether bond</keyword>
<dbReference type="InterPro" id="IPR016213">
    <property type="entry name" value="Polyphenol_oxidase"/>
</dbReference>
<keyword evidence="16" id="KW-1185">Reference proteome</keyword>
<dbReference type="InterPro" id="IPR022740">
    <property type="entry name" value="Polyphenol_oxidase_C"/>
</dbReference>
<evidence type="ECO:0000256" key="9">
    <source>
        <dbReference type="PIRSR" id="PIRSR000290-1"/>
    </source>
</evidence>
<evidence type="ECO:0000256" key="11">
    <source>
        <dbReference type="PIRSR" id="PIRSR000290-3"/>
    </source>
</evidence>
<keyword evidence="8 10" id="KW-1015">Disulfide bond</keyword>
<keyword evidence="7" id="KW-0793">Thylakoid</keyword>
<evidence type="ECO:0000256" key="2">
    <source>
        <dbReference type="ARBA" id="ARBA00009928"/>
    </source>
</evidence>
<dbReference type="GO" id="GO:0009543">
    <property type="term" value="C:chloroplast thylakoid lumen"/>
    <property type="evidence" value="ECO:0007669"/>
    <property type="project" value="UniProtKB-SubCell"/>
</dbReference>
<reference evidence="15" key="1">
    <citation type="submission" date="2023-07" db="EMBL/GenBank/DDBJ databases">
        <title>draft genome sequence of fig (Ficus carica).</title>
        <authorList>
            <person name="Takahashi T."/>
            <person name="Nishimura K."/>
        </authorList>
    </citation>
    <scope>NUCLEOTIDE SEQUENCE</scope>
</reference>
<gene>
    <name evidence="15" type="ORF">TIFTF001_019996</name>
</gene>
<dbReference type="InterPro" id="IPR050316">
    <property type="entry name" value="Tyrosinase/Hemocyanin"/>
</dbReference>
<feature type="disulfide bond" evidence="10">
    <location>
        <begin position="105"/>
        <end position="167"/>
    </location>
</feature>
<dbReference type="InterPro" id="IPR002227">
    <property type="entry name" value="Tyrosinase_Cu-bd"/>
</dbReference>
<dbReference type="PANTHER" id="PTHR11474:SF76">
    <property type="entry name" value="SHKT DOMAIN-CONTAINING PROTEIN"/>
    <property type="match status" value="1"/>
</dbReference>
<dbReference type="AlphaFoldDB" id="A0AA88AFA7"/>
<feature type="domain" description="Tyrosinase copper-binding" evidence="13">
    <location>
        <begin position="187"/>
        <end position="204"/>
    </location>
</feature>
<dbReference type="InterPro" id="IPR008922">
    <property type="entry name" value="Di-copper_centre_dom_sf"/>
</dbReference>
<feature type="binding site" evidence="9">
    <location>
        <position position="326"/>
    </location>
    <ligand>
        <name>Cu cation</name>
        <dbReference type="ChEBI" id="CHEBI:23378"/>
        <label>B</label>
    </ligand>
</feature>
<comment type="cofactor">
    <cofactor evidence="9">
        <name>Cu(2+)</name>
        <dbReference type="ChEBI" id="CHEBI:29036"/>
    </cofactor>
    <text evidence="9">Binds 2 copper ions per subunit.</text>
</comment>
<dbReference type="Proteomes" id="UP001187192">
    <property type="component" value="Unassembled WGS sequence"/>
</dbReference>
<sequence>MASLPLTQPLTITTSLCPFPRTKSTLNTRSRRQYGLVKRSISCSASNQSSDDAILGKVDRRDVLVGLGMAGIGTSPLAVAAPIDAPDLTKCGKAEWNGQVLPVDCCPPTSLDITDFKPPPFTRLRVRPAAHKADKAYIAKYNEALKRMRELPDSDPRSFSQQADVHCAYCNSAYDQTGYPGVELQVHNSWLFFPFHRWYLYFYERILGKLIGDPTFAIPFWNWDHPDGMTMPAMFTSDKNSALYDVNRSPKHQPPFILDLDYSPSKDANKVPQFKEQVEENMTIMYRQMVSGANTQSLFFGGDVRAGEQPENSAGTIEATPHTPIHIWSGNENNKFGEDMGNFYSAGRDPMFYAHHGNADRMWSIWKSLPGKKRTDISDPDWLNSTFLFYDENKNLVRVKVADCLDSRKLGYVYEQVDLPWLKNKPKPRGPRGPHGGPQGPHGGPPQGGPRGPHGGPPHGGPRGPHGHHDHRGPPRRVGMSGVGAAMAAESNDGVTPLTDFPIALTEAITVLVPRLKKGRSKAEKEEEEEILVIEGIDYDRNSAVKFDVYVNDEDETGPDKSEFAGSFVTVPHNTKNKERTNTKLKLGISELLEDVGADDDESVLVTLVPKAGVVKVGGVKIVYEK</sequence>
<evidence type="ECO:0000313" key="15">
    <source>
        <dbReference type="EMBL" id="GMN50850.1"/>
    </source>
</evidence>
<keyword evidence="5" id="KW-0560">Oxidoreductase</keyword>
<dbReference type="PIRSF" id="PIRSF000290">
    <property type="entry name" value="PPO_plant"/>
    <property type="match status" value="1"/>
</dbReference>
<dbReference type="Pfam" id="PF12143">
    <property type="entry name" value="PPO1_KFDV"/>
    <property type="match status" value="1"/>
</dbReference>
<evidence type="ECO:0000256" key="10">
    <source>
        <dbReference type="PIRSR" id="PIRSR000290-2"/>
    </source>
</evidence>
<accession>A0AA88AFA7</accession>
<comment type="subcellular location">
    <subcellularLocation>
        <location evidence="1">Plastid</location>
        <location evidence="1">Chloroplast thylakoid lumen</location>
    </subcellularLocation>
</comment>
<evidence type="ECO:0000256" key="1">
    <source>
        <dbReference type="ARBA" id="ARBA00004456"/>
    </source>
</evidence>
<comment type="caution">
    <text evidence="15">The sequence shown here is derived from an EMBL/GenBank/DDBJ whole genome shotgun (WGS) entry which is preliminary data.</text>
</comment>
<feature type="compositionally biased region" description="Basic residues" evidence="12">
    <location>
        <begin position="465"/>
        <end position="475"/>
    </location>
</feature>
<feature type="binding site" evidence="9">
    <location>
        <position position="322"/>
    </location>
    <ligand>
        <name>Cu cation</name>
        <dbReference type="ChEBI" id="CHEBI:23378"/>
        <label>B</label>
    </ligand>
</feature>
<evidence type="ECO:0000256" key="7">
    <source>
        <dbReference type="ARBA" id="ARBA00023078"/>
    </source>
</evidence>
<evidence type="ECO:0000259" key="13">
    <source>
        <dbReference type="PROSITE" id="PS00497"/>
    </source>
</evidence>
<protein>
    <recommendedName>
        <fullName evidence="13 14">Tyrosinase copper-binding domain-containing protein</fullName>
    </recommendedName>
</protein>
<dbReference type="GO" id="GO:0046872">
    <property type="term" value="F:metal ion binding"/>
    <property type="evidence" value="ECO:0007669"/>
    <property type="project" value="UniProtKB-KW"/>
</dbReference>
<dbReference type="PROSITE" id="PS00498">
    <property type="entry name" value="TYROSINASE_2"/>
    <property type="match status" value="1"/>
</dbReference>
<keyword evidence="6 9" id="KW-0186">Copper</keyword>
<dbReference type="GO" id="GO:0046148">
    <property type="term" value="P:pigment biosynthetic process"/>
    <property type="evidence" value="ECO:0007669"/>
    <property type="project" value="InterPro"/>
</dbReference>
<evidence type="ECO:0000313" key="16">
    <source>
        <dbReference type="Proteomes" id="UP001187192"/>
    </source>
</evidence>
<dbReference type="PANTHER" id="PTHR11474">
    <property type="entry name" value="TYROSINASE FAMILY MEMBER"/>
    <property type="match status" value="1"/>
</dbReference>
<feature type="binding site" evidence="9">
    <location>
        <position position="166"/>
    </location>
    <ligand>
        <name>Cu cation</name>
        <dbReference type="ChEBI" id="CHEBI:23378"/>
        <label>A</label>
    </ligand>
</feature>
<feature type="binding site" evidence="9">
    <location>
        <position position="187"/>
    </location>
    <ligand>
        <name>Cu cation</name>
        <dbReference type="ChEBI" id="CHEBI:23378"/>
        <label>A</label>
    </ligand>
</feature>
<dbReference type="Gene3D" id="1.10.1280.10">
    <property type="entry name" value="Di-copper center containing domain from catechol oxidase"/>
    <property type="match status" value="1"/>
</dbReference>
<name>A0AA88AFA7_FICCA</name>
<evidence type="ECO:0000256" key="8">
    <source>
        <dbReference type="ARBA" id="ARBA00023157"/>
    </source>
</evidence>
<keyword evidence="3 9" id="KW-0479">Metal-binding</keyword>
<evidence type="ECO:0000256" key="3">
    <source>
        <dbReference type="ARBA" id="ARBA00022723"/>
    </source>
</evidence>
<feature type="compositionally biased region" description="Gly residues" evidence="12">
    <location>
        <begin position="433"/>
        <end position="442"/>
    </location>
</feature>
<evidence type="ECO:0000256" key="5">
    <source>
        <dbReference type="ARBA" id="ARBA00023002"/>
    </source>
</evidence>
<evidence type="ECO:0000256" key="6">
    <source>
        <dbReference type="ARBA" id="ARBA00023008"/>
    </source>
</evidence>
<dbReference type="SUPFAM" id="SSF48056">
    <property type="entry name" value="Di-copper centre-containing domain"/>
    <property type="match status" value="1"/>
</dbReference>
<feature type="binding site" evidence="9">
    <location>
        <position position="356"/>
    </location>
    <ligand>
        <name>Cu cation</name>
        <dbReference type="ChEBI" id="CHEBI:23378"/>
        <label>B</label>
    </ligand>
</feature>
<dbReference type="InterPro" id="IPR022739">
    <property type="entry name" value="Polyphenol_oxidase_cen"/>
</dbReference>
<feature type="binding site" evidence="9">
    <location>
        <position position="196"/>
    </location>
    <ligand>
        <name>Cu cation</name>
        <dbReference type="ChEBI" id="CHEBI:23378"/>
        <label>A</label>
    </ligand>
</feature>
<dbReference type="PRINTS" id="PR00092">
    <property type="entry name" value="TYROSINASE"/>
</dbReference>
<feature type="disulfide bond" evidence="10">
    <location>
        <begin position="91"/>
        <end position="106"/>
    </location>
</feature>